<protein>
    <submittedName>
        <fullName evidence="1">Uncharacterized protein</fullName>
    </submittedName>
</protein>
<proteinExistence type="predicted"/>
<comment type="caution">
    <text evidence="1">The sequence shown here is derived from an EMBL/GenBank/DDBJ whole genome shotgun (WGS) entry which is preliminary data.</text>
</comment>
<reference evidence="2" key="1">
    <citation type="journal article" date="2022" name="Mol. Ecol. Resour.">
        <title>The genomes of chicory, endive, great burdock and yacon provide insights into Asteraceae palaeo-polyploidization history and plant inulin production.</title>
        <authorList>
            <person name="Fan W."/>
            <person name="Wang S."/>
            <person name="Wang H."/>
            <person name="Wang A."/>
            <person name="Jiang F."/>
            <person name="Liu H."/>
            <person name="Zhao H."/>
            <person name="Xu D."/>
            <person name="Zhang Y."/>
        </authorList>
    </citation>
    <scope>NUCLEOTIDE SEQUENCE [LARGE SCALE GENOMIC DNA]</scope>
    <source>
        <strain evidence="2">cv. Punajuju</strain>
    </source>
</reference>
<reference evidence="1 2" key="2">
    <citation type="journal article" date="2022" name="Mol. Ecol. Resour.">
        <title>The genomes of chicory, endive, great burdock and yacon provide insights into Asteraceae paleo-polyploidization history and plant inulin production.</title>
        <authorList>
            <person name="Fan W."/>
            <person name="Wang S."/>
            <person name="Wang H."/>
            <person name="Wang A."/>
            <person name="Jiang F."/>
            <person name="Liu H."/>
            <person name="Zhao H."/>
            <person name="Xu D."/>
            <person name="Zhang Y."/>
        </authorList>
    </citation>
    <scope>NUCLEOTIDE SEQUENCE [LARGE SCALE GENOMIC DNA]</scope>
    <source>
        <strain evidence="2">cv. Punajuju</strain>
        <tissue evidence="1">Leaves</tissue>
    </source>
</reference>
<name>A0ACB9BF80_CICIN</name>
<organism evidence="1 2">
    <name type="scientific">Cichorium intybus</name>
    <name type="common">Chicory</name>
    <dbReference type="NCBI Taxonomy" id="13427"/>
    <lineage>
        <taxon>Eukaryota</taxon>
        <taxon>Viridiplantae</taxon>
        <taxon>Streptophyta</taxon>
        <taxon>Embryophyta</taxon>
        <taxon>Tracheophyta</taxon>
        <taxon>Spermatophyta</taxon>
        <taxon>Magnoliopsida</taxon>
        <taxon>eudicotyledons</taxon>
        <taxon>Gunneridae</taxon>
        <taxon>Pentapetalae</taxon>
        <taxon>asterids</taxon>
        <taxon>campanulids</taxon>
        <taxon>Asterales</taxon>
        <taxon>Asteraceae</taxon>
        <taxon>Cichorioideae</taxon>
        <taxon>Cichorieae</taxon>
        <taxon>Cichoriinae</taxon>
        <taxon>Cichorium</taxon>
    </lineage>
</organism>
<dbReference type="Proteomes" id="UP001055811">
    <property type="component" value="Linkage Group LG06"/>
</dbReference>
<evidence type="ECO:0000313" key="1">
    <source>
        <dbReference type="EMBL" id="KAI3720615.1"/>
    </source>
</evidence>
<gene>
    <name evidence="1" type="ORF">L2E82_31605</name>
</gene>
<accession>A0ACB9BF80</accession>
<evidence type="ECO:0000313" key="2">
    <source>
        <dbReference type="Proteomes" id="UP001055811"/>
    </source>
</evidence>
<sequence>MHSLSLKLFVDFNDVKSTHATPSQVSFGAGEFPASLNFGDQRRRNCRIIARASERDGGAGAGAEAGGAESQSQQNKSSFFARGQTYALMKQQMELAAKSENFEESARLHDSLKSFFHYRNFRQTLSKLLCLKIMAEPEANPTNEPLVPRDGEEEHLKYLDFVQSAVIYFVVCFLTVYEYAKENVGPLKPGVQTVESIVKTVIGPVCERFHDVLYEGLKLILPKFSTVKKALNRFCTIPTHRLKFVFHENEARGSGKHYRRDCPYLDTAMYLLNLDNPFPIDHEGCKIITVVMKTYSSEYGFTLPVQMEYPADITKKSLFVNFKQKRTIVLLEFRVSVDIRRQEFDDITKSALLLTTTIPSGFICHLFYGFGLQVCPLSTGLAETKFCNLIEIDNSQGHLMVLISLEW</sequence>
<keyword evidence="2" id="KW-1185">Reference proteome</keyword>
<dbReference type="EMBL" id="CM042014">
    <property type="protein sequence ID" value="KAI3720615.1"/>
    <property type="molecule type" value="Genomic_DNA"/>
</dbReference>